<dbReference type="Pfam" id="PF12762">
    <property type="entry name" value="DDE_Tnp_IS1595"/>
    <property type="match status" value="1"/>
</dbReference>
<dbReference type="InterPro" id="IPR024445">
    <property type="entry name" value="Tnp_ISXO2-like"/>
</dbReference>
<proteinExistence type="predicted"/>
<organism evidence="2 3">
    <name type="scientific">Hyphococcus lacteus</name>
    <dbReference type="NCBI Taxonomy" id="3143536"/>
    <lineage>
        <taxon>Bacteria</taxon>
        <taxon>Pseudomonadati</taxon>
        <taxon>Pseudomonadota</taxon>
        <taxon>Alphaproteobacteria</taxon>
        <taxon>Parvularculales</taxon>
        <taxon>Parvularculaceae</taxon>
        <taxon>Hyphococcus</taxon>
    </lineage>
</organism>
<dbReference type="SMART" id="SM01126">
    <property type="entry name" value="DDE_Tnp_IS1595"/>
    <property type="match status" value="1"/>
</dbReference>
<accession>A0ABV3Z3Y5</accession>
<dbReference type="PANTHER" id="PTHR47163">
    <property type="entry name" value="DDE_TNP_IS1595 DOMAIN-CONTAINING PROTEIN"/>
    <property type="match status" value="1"/>
</dbReference>
<keyword evidence="3" id="KW-1185">Reference proteome</keyword>
<dbReference type="PANTHER" id="PTHR47163:SF2">
    <property type="entry name" value="SI:DKEY-17M8.2"/>
    <property type="match status" value="1"/>
</dbReference>
<protein>
    <submittedName>
        <fullName evidence="2">IS1595 family transposase</fullName>
    </submittedName>
</protein>
<sequence>MNIQDFFKQFPDDDACLDHLFHSRYGSEPVCERCGVIGDFKRLSNMPAYTCNCGHHIHPMAGTPFERSRTPLQKWYYAMFLFTTTRNGVSAKEIQRQLGVTYKTAWRIAFKIREYMGQVDGNDRLGGGGALVEADKAYIGGKDKKGAEDKTIVLGMVERNGKVMTKIVRNRSGIVVSGSVADAVKRDSWIATDEGPAFLKLSDHGFKHTSVNHRKGEYVRGSTHTNTIEGFWSWLKRGIYGTHVWVSPKHLPTYLGEFEFRFNLRKRGELMFPILLASFPKP</sequence>
<reference evidence="2 3" key="1">
    <citation type="submission" date="2024-05" db="EMBL/GenBank/DDBJ databases">
        <title>Three bacterial strains, DH-69, EH-24, and ECK-19 isolated from coastal sediments.</title>
        <authorList>
            <person name="Ye Y.-Q."/>
            <person name="Du Z.-J."/>
        </authorList>
    </citation>
    <scope>NUCLEOTIDE SEQUENCE [LARGE SCALE GENOMIC DNA]</scope>
    <source>
        <strain evidence="2 3">ECK-19</strain>
    </source>
</reference>
<evidence type="ECO:0000313" key="2">
    <source>
        <dbReference type="EMBL" id="MEX6633514.1"/>
    </source>
</evidence>
<dbReference type="Proteomes" id="UP001560685">
    <property type="component" value="Unassembled WGS sequence"/>
</dbReference>
<comment type="caution">
    <text evidence="2">The sequence shown here is derived from an EMBL/GenBank/DDBJ whole genome shotgun (WGS) entry which is preliminary data.</text>
</comment>
<gene>
    <name evidence="2" type="ORF">ABFZ84_08120</name>
</gene>
<feature type="domain" description="ISXO2-like transposase" evidence="1">
    <location>
        <begin position="124"/>
        <end position="263"/>
    </location>
</feature>
<dbReference type="InterPro" id="IPR024442">
    <property type="entry name" value="Transposase_Zn_ribbon"/>
</dbReference>
<evidence type="ECO:0000259" key="1">
    <source>
        <dbReference type="SMART" id="SM01126"/>
    </source>
</evidence>
<name>A0ABV3Z3Y5_9PROT</name>
<dbReference type="InterPro" id="IPR053164">
    <property type="entry name" value="IS1016-like_transposase"/>
</dbReference>
<dbReference type="Pfam" id="PF12760">
    <property type="entry name" value="Zn_ribbon_IS1595"/>
    <property type="match status" value="1"/>
</dbReference>
<dbReference type="EMBL" id="JBEHZE010000001">
    <property type="protein sequence ID" value="MEX6633514.1"/>
    <property type="molecule type" value="Genomic_DNA"/>
</dbReference>
<evidence type="ECO:0000313" key="3">
    <source>
        <dbReference type="Proteomes" id="UP001560685"/>
    </source>
</evidence>
<dbReference type="NCBIfam" id="NF033547">
    <property type="entry name" value="transpos_IS1595"/>
    <property type="match status" value="1"/>
</dbReference>